<dbReference type="InterPro" id="IPR011047">
    <property type="entry name" value="Quinoprotein_ADH-like_sf"/>
</dbReference>
<keyword evidence="1" id="KW-1133">Transmembrane helix</keyword>
<dbReference type="PATRIC" id="fig|1678637.3.peg.6216"/>
<reference evidence="4" key="1">
    <citation type="submission" date="2015-07" db="EMBL/GenBank/DDBJ databases">
        <title>Draft genome sequence of Streptomyces sp. CMAA 1322, a bacterium isolated from Caatinga biome, from dry forest semiarid of Brazil.</title>
        <authorList>
            <person name="Santos S.N."/>
            <person name="Gacesa R."/>
            <person name="Taketani R.G."/>
            <person name="Long P.F."/>
            <person name="Melo I.S."/>
        </authorList>
    </citation>
    <scope>NUCLEOTIDE SEQUENCE [LARGE SCALE GENOMIC DNA]</scope>
    <source>
        <strain evidence="4">CMAA 1322</strain>
    </source>
</reference>
<dbReference type="PANTHER" id="PTHR34512:SF30">
    <property type="entry name" value="OUTER MEMBRANE PROTEIN ASSEMBLY FACTOR BAMB"/>
    <property type="match status" value="1"/>
</dbReference>
<dbReference type="AlphaFoldDB" id="A0A0K9X8B4"/>
<keyword evidence="1" id="KW-0472">Membrane</keyword>
<accession>A0A0K9X8B4</accession>
<name>A0A0K9X8B4_9ACTN</name>
<proteinExistence type="predicted"/>
<dbReference type="InterPro" id="IPR015943">
    <property type="entry name" value="WD40/YVTN_repeat-like_dom_sf"/>
</dbReference>
<evidence type="ECO:0000313" key="3">
    <source>
        <dbReference type="EMBL" id="KNB49341.1"/>
    </source>
</evidence>
<dbReference type="OrthoDB" id="3944519at2"/>
<dbReference type="Pfam" id="PF13360">
    <property type="entry name" value="PQQ_2"/>
    <property type="match status" value="1"/>
</dbReference>
<sequence length="478" mass="52312">MSNDYVITPPAPPRPPAPHRKSRILLLSLIGLCSLVLVAAVLTGVWLLRPSGDKAGTDRTGTASTTPTTSWSLADKSYGLAGGGTDVQGLWFQGQTVIKALPEGLVGLDRATGRQQWGISTPGSGTAMCQTSPDTSDNVLVLAYGQDRTCDHFYAVDLSRRKVLWEHTLEHSDWVAGKGVRIARTGDVVVLEADQRIAEAFRVSDGKSLWKDGNSVYQPKDSHDDCTGRGYTGGKTLIRLERCSTGRADGDPYYVAAVDPATGHSRWKHRVDGKDGELTEVLATSPVIYSMPDKDRPLDGLLRMHVLDDAGRPRSSLAPGPEHRTFRHVDNGSQLPDIRIVGDVLAAITTMDSKDRESGKDHNKIVAWSLTSGKRLWEHTSTGYIQQYLPVDSPDTPGIYAYSSGNIYDPSTLFRFDPVTGRQSIIRRYPPTPDERTPSTPFVTLAHDTLYLSARFEEALPGIEKDKRDKALIVKPVK</sequence>
<dbReference type="InterPro" id="IPR002372">
    <property type="entry name" value="PQQ_rpt_dom"/>
</dbReference>
<protein>
    <recommendedName>
        <fullName evidence="2">Pyrrolo-quinoline quinone repeat domain-containing protein</fullName>
    </recommendedName>
</protein>
<dbReference type="STRING" id="1678637.AC230_29160"/>
<gene>
    <name evidence="3" type="ORF">AC230_29160</name>
</gene>
<feature type="transmembrane region" description="Helical" evidence="1">
    <location>
        <begin position="24"/>
        <end position="48"/>
    </location>
</feature>
<dbReference type="RefSeq" id="WP_049719288.1">
    <property type="nucleotide sequence ID" value="NZ_LFXA01000018.1"/>
</dbReference>
<keyword evidence="4" id="KW-1185">Reference proteome</keyword>
<feature type="domain" description="Pyrrolo-quinoline quinone repeat" evidence="2">
    <location>
        <begin position="106"/>
        <end position="277"/>
    </location>
</feature>
<organism evidence="3 4">
    <name type="scientific">Streptomyces caatingaensis</name>
    <dbReference type="NCBI Taxonomy" id="1678637"/>
    <lineage>
        <taxon>Bacteria</taxon>
        <taxon>Bacillati</taxon>
        <taxon>Actinomycetota</taxon>
        <taxon>Actinomycetes</taxon>
        <taxon>Kitasatosporales</taxon>
        <taxon>Streptomycetaceae</taxon>
        <taxon>Streptomyces</taxon>
    </lineage>
</organism>
<dbReference type="SUPFAM" id="SSF50998">
    <property type="entry name" value="Quinoprotein alcohol dehydrogenase-like"/>
    <property type="match status" value="1"/>
</dbReference>
<dbReference type="Proteomes" id="UP000037288">
    <property type="component" value="Unassembled WGS sequence"/>
</dbReference>
<comment type="caution">
    <text evidence="3">The sequence shown here is derived from an EMBL/GenBank/DDBJ whole genome shotgun (WGS) entry which is preliminary data.</text>
</comment>
<evidence type="ECO:0000259" key="2">
    <source>
        <dbReference type="Pfam" id="PF13360"/>
    </source>
</evidence>
<keyword evidence="1" id="KW-0812">Transmembrane</keyword>
<evidence type="ECO:0000256" key="1">
    <source>
        <dbReference type="SAM" id="Phobius"/>
    </source>
</evidence>
<dbReference type="PANTHER" id="PTHR34512">
    <property type="entry name" value="CELL SURFACE PROTEIN"/>
    <property type="match status" value="1"/>
</dbReference>
<dbReference type="EMBL" id="LFXA01000018">
    <property type="protein sequence ID" value="KNB49341.1"/>
    <property type="molecule type" value="Genomic_DNA"/>
</dbReference>
<dbReference type="Gene3D" id="2.130.10.10">
    <property type="entry name" value="YVTN repeat-like/Quinoprotein amine dehydrogenase"/>
    <property type="match status" value="2"/>
</dbReference>
<evidence type="ECO:0000313" key="4">
    <source>
        <dbReference type="Proteomes" id="UP000037288"/>
    </source>
</evidence>